<sequence length="349" mass="40247">MTLFINELNYIDQKDKMTVLEKLTFSVSPGKSLAISSNATHRQLLIKILEGRIRSANKHVHVNNHHPGNTVHYRSAISFYYEQPYTYDRLTILDHLSFYKKLYNSSKSISDTLEVTQLKEIAKKRTNKLDHSQKKRLQLAILILQDTPVVVFDEPDQNIDQHTKNILFKVIELLLQEEKCLLILTGSTESAITLSEESYVLSSSGLTRINTEIEEEENVISDNDEEINGLEKSAPFSPLELNKVVAKLERNLILLDIDEVKFFESASGNVQIHVADTMLPGLYTMNEYETTLQDRHFFRCHRSYLVNLKKVREIVTWTRNSFSLVLDDRTEVPLSKNKIHVLKEMLGIK</sequence>
<dbReference type="RefSeq" id="WP_336449644.1">
    <property type="nucleotide sequence ID" value="NZ_JBAWKY010000006.1"/>
</dbReference>
<dbReference type="PIRSF" id="PIRSF036612">
    <property type="entry name" value="ABC_ATP_LytTR"/>
    <property type="match status" value="1"/>
</dbReference>
<name>A0ABU8ENJ7_9BACL</name>
<dbReference type="Gene3D" id="2.40.50.1020">
    <property type="entry name" value="LytTr DNA-binding domain"/>
    <property type="match status" value="1"/>
</dbReference>
<evidence type="ECO:0000313" key="4">
    <source>
        <dbReference type="EMBL" id="MEI4463783.1"/>
    </source>
</evidence>
<evidence type="ECO:0000259" key="3">
    <source>
        <dbReference type="PROSITE" id="PS50930"/>
    </source>
</evidence>
<dbReference type="InterPro" id="IPR012046">
    <property type="entry name" value="LytTR_ABC"/>
</dbReference>
<feature type="coiled-coil region" evidence="1">
    <location>
        <begin position="206"/>
        <end position="233"/>
    </location>
</feature>
<feature type="domain" description="HTH LytTR-type" evidence="3">
    <location>
        <begin position="244"/>
        <end position="348"/>
    </location>
</feature>
<dbReference type="Pfam" id="PF04397">
    <property type="entry name" value="LytTR"/>
    <property type="match status" value="1"/>
</dbReference>
<evidence type="ECO:0000256" key="1">
    <source>
        <dbReference type="SAM" id="Coils"/>
    </source>
</evidence>
<dbReference type="SMART" id="SM00850">
    <property type="entry name" value="LytTR"/>
    <property type="match status" value="1"/>
</dbReference>
<dbReference type="InterPro" id="IPR046947">
    <property type="entry name" value="LytR-like"/>
</dbReference>
<dbReference type="PANTHER" id="PTHR37299:SF1">
    <property type="entry name" value="STAGE 0 SPORULATION PROTEIN A HOMOLOG"/>
    <property type="match status" value="1"/>
</dbReference>
<dbReference type="InterPro" id="IPR027417">
    <property type="entry name" value="P-loop_NTPase"/>
</dbReference>
<dbReference type="GO" id="GO:0003677">
    <property type="term" value="F:DNA binding"/>
    <property type="evidence" value="ECO:0007669"/>
    <property type="project" value="UniProtKB-KW"/>
</dbReference>
<protein>
    <submittedName>
        <fullName evidence="4">LytTR family transcriptional regulator DNA-binding domain-containing protein</fullName>
    </submittedName>
</protein>
<dbReference type="PROSITE" id="PS50930">
    <property type="entry name" value="HTH_LYTTR"/>
    <property type="match status" value="1"/>
</dbReference>
<reference evidence="4 5" key="1">
    <citation type="submission" date="2023-12" db="EMBL/GenBank/DDBJ databases">
        <authorList>
            <person name="Easwaran N."/>
            <person name="Lazarus H.P.S."/>
        </authorList>
    </citation>
    <scope>NUCLEOTIDE SEQUENCE [LARGE SCALE GENOMIC DNA]</scope>
    <source>
        <strain evidence="4 5">VIT-2023</strain>
    </source>
</reference>
<keyword evidence="5" id="KW-1185">Reference proteome</keyword>
<dbReference type="PROSITE" id="PS50893">
    <property type="entry name" value="ABC_TRANSPORTER_2"/>
    <property type="match status" value="1"/>
</dbReference>
<evidence type="ECO:0000259" key="2">
    <source>
        <dbReference type="PROSITE" id="PS50893"/>
    </source>
</evidence>
<dbReference type="Proteomes" id="UP001387110">
    <property type="component" value="Unassembled WGS sequence"/>
</dbReference>
<evidence type="ECO:0000313" key="5">
    <source>
        <dbReference type="Proteomes" id="UP001387110"/>
    </source>
</evidence>
<dbReference type="InterPro" id="IPR007492">
    <property type="entry name" value="LytTR_DNA-bd_dom"/>
</dbReference>
<proteinExistence type="predicted"/>
<keyword evidence="4" id="KW-0238">DNA-binding</keyword>
<organism evidence="4 5">
    <name type="scientific">Exiguobacterium indicum</name>
    <dbReference type="NCBI Taxonomy" id="296995"/>
    <lineage>
        <taxon>Bacteria</taxon>
        <taxon>Bacillati</taxon>
        <taxon>Bacillota</taxon>
        <taxon>Bacilli</taxon>
        <taxon>Bacillales</taxon>
        <taxon>Bacillales Family XII. Incertae Sedis</taxon>
        <taxon>Exiguobacterium</taxon>
    </lineage>
</organism>
<dbReference type="PANTHER" id="PTHR37299">
    <property type="entry name" value="TRANSCRIPTIONAL REGULATOR-RELATED"/>
    <property type="match status" value="1"/>
</dbReference>
<dbReference type="InterPro" id="IPR003439">
    <property type="entry name" value="ABC_transporter-like_ATP-bd"/>
</dbReference>
<gene>
    <name evidence="4" type="ORF">SZL87_15265</name>
</gene>
<accession>A0ABU8ENJ7</accession>
<dbReference type="Pfam" id="PF00005">
    <property type="entry name" value="ABC_tran"/>
    <property type="match status" value="1"/>
</dbReference>
<dbReference type="SUPFAM" id="SSF52540">
    <property type="entry name" value="P-loop containing nucleoside triphosphate hydrolases"/>
    <property type="match status" value="1"/>
</dbReference>
<comment type="caution">
    <text evidence="4">The sequence shown here is derived from an EMBL/GenBank/DDBJ whole genome shotgun (WGS) entry which is preliminary data.</text>
</comment>
<keyword evidence="1" id="KW-0175">Coiled coil</keyword>
<dbReference type="EMBL" id="JBAWKY010000006">
    <property type="protein sequence ID" value="MEI4463783.1"/>
    <property type="molecule type" value="Genomic_DNA"/>
</dbReference>
<dbReference type="Gene3D" id="3.40.50.300">
    <property type="entry name" value="P-loop containing nucleotide triphosphate hydrolases"/>
    <property type="match status" value="1"/>
</dbReference>
<feature type="domain" description="ABC transporter" evidence="2">
    <location>
        <begin position="3"/>
        <end position="228"/>
    </location>
</feature>